<dbReference type="InterPro" id="IPR018833">
    <property type="entry name" value="Rv2993c-like_N"/>
</dbReference>
<feature type="domain" description="Rv2993c-like N-terminal" evidence="3">
    <location>
        <begin position="1"/>
        <end position="51"/>
    </location>
</feature>
<evidence type="ECO:0000313" key="5">
    <source>
        <dbReference type="Proteomes" id="UP001303946"/>
    </source>
</evidence>
<organism evidence="4 5">
    <name type="scientific">Piscinibacter gummiphilus</name>
    <dbReference type="NCBI Taxonomy" id="946333"/>
    <lineage>
        <taxon>Bacteria</taxon>
        <taxon>Pseudomonadati</taxon>
        <taxon>Pseudomonadota</taxon>
        <taxon>Betaproteobacteria</taxon>
        <taxon>Burkholderiales</taxon>
        <taxon>Sphaerotilaceae</taxon>
        <taxon>Piscinibacter</taxon>
    </lineage>
</organism>
<dbReference type="EC" id="3.7.-.-" evidence="4"/>
<keyword evidence="4" id="KW-0378">Hydrolase</keyword>
<name>A0ABZ0CXI2_9BURK</name>
<accession>A0ABZ0CXI2</accession>
<evidence type="ECO:0000259" key="3">
    <source>
        <dbReference type="Pfam" id="PF10370"/>
    </source>
</evidence>
<dbReference type="Gene3D" id="3.90.850.10">
    <property type="entry name" value="Fumarylacetoacetase-like, C-terminal domain"/>
    <property type="match status" value="1"/>
</dbReference>
<dbReference type="Pfam" id="PF01557">
    <property type="entry name" value="FAA_hydrolase"/>
    <property type="match status" value="1"/>
</dbReference>
<sequence>MKWMRFRGPGGAEAFGVLQGDEVLVHEGDLFGDSAPTGQRVPLAQVEWLTPCVPGKIVGLWNNFHAAAEKNGWAVPAEPLYFLKAVSSAAAHGQGIPVPRGYDGRVAYEGELAIVIGKTARGVSVAEAPSCIFGYSCANDVTAMELIGRDPSFPQWARAKSFDGFGAFGPVVETDFDWREAVLRTRVGGRERQNFPLSDMIFSPAELVSRLSFDMTLLPGDVILCGTSLGVLPMKAGTEVEVEIEGIGVLKNLYG</sequence>
<dbReference type="Proteomes" id="UP001303946">
    <property type="component" value="Chromosome"/>
</dbReference>
<dbReference type="GO" id="GO:0016787">
    <property type="term" value="F:hydrolase activity"/>
    <property type="evidence" value="ECO:0007669"/>
    <property type="project" value="UniProtKB-KW"/>
</dbReference>
<evidence type="ECO:0000256" key="1">
    <source>
        <dbReference type="ARBA" id="ARBA00022723"/>
    </source>
</evidence>
<proteinExistence type="predicted"/>
<reference evidence="4 5" key="1">
    <citation type="submission" date="2023-10" db="EMBL/GenBank/DDBJ databases">
        <title>Bacteria for the degradation of biodegradable plastic PBAT(Polybutylene adipate terephthalate).</title>
        <authorList>
            <person name="Weon H.-Y."/>
            <person name="Yeon J."/>
        </authorList>
    </citation>
    <scope>NUCLEOTIDE SEQUENCE [LARGE SCALE GENOMIC DNA]</scope>
    <source>
        <strain evidence="4 5">SBD 7-3</strain>
    </source>
</reference>
<keyword evidence="5" id="KW-1185">Reference proteome</keyword>
<dbReference type="RefSeq" id="WP_316700246.1">
    <property type="nucleotide sequence ID" value="NZ_CP136336.1"/>
</dbReference>
<dbReference type="Pfam" id="PF10370">
    <property type="entry name" value="Rv2993c-like_N"/>
    <property type="match status" value="1"/>
</dbReference>
<dbReference type="InterPro" id="IPR036663">
    <property type="entry name" value="Fumarylacetoacetase_C_sf"/>
</dbReference>
<dbReference type="PANTHER" id="PTHR11820">
    <property type="entry name" value="ACYLPYRUVASE"/>
    <property type="match status" value="1"/>
</dbReference>
<feature type="domain" description="Fumarylacetoacetase-like C-terminal" evidence="2">
    <location>
        <begin position="56"/>
        <end position="252"/>
    </location>
</feature>
<evidence type="ECO:0000259" key="2">
    <source>
        <dbReference type="Pfam" id="PF01557"/>
    </source>
</evidence>
<keyword evidence="1" id="KW-0479">Metal-binding</keyword>
<dbReference type="PANTHER" id="PTHR11820:SF7">
    <property type="entry name" value="ACYLPYRUVASE FAHD1, MITOCHONDRIAL"/>
    <property type="match status" value="1"/>
</dbReference>
<evidence type="ECO:0000313" key="4">
    <source>
        <dbReference type="EMBL" id="WOB07588.1"/>
    </source>
</evidence>
<dbReference type="InterPro" id="IPR011234">
    <property type="entry name" value="Fumarylacetoacetase-like_C"/>
</dbReference>
<gene>
    <name evidence="4" type="ORF">RXV79_22085</name>
</gene>
<protein>
    <submittedName>
        <fullName evidence="4">Fumarylacetoacetate hydrolase family protein</fullName>
        <ecNumber evidence="4">3.7.-.-</ecNumber>
    </submittedName>
</protein>
<dbReference type="EMBL" id="CP136336">
    <property type="protein sequence ID" value="WOB07588.1"/>
    <property type="molecule type" value="Genomic_DNA"/>
</dbReference>
<dbReference type="SUPFAM" id="SSF56529">
    <property type="entry name" value="FAH"/>
    <property type="match status" value="1"/>
</dbReference>